<dbReference type="InterPro" id="IPR013446">
    <property type="entry name" value="G1P_cyt_trans-like"/>
</dbReference>
<accession>A0A0B1ZED8</accession>
<dbReference type="RefSeq" id="WP_039288217.1">
    <property type="nucleotide sequence ID" value="NZ_JTDI01000007.1"/>
</dbReference>
<dbReference type="InterPro" id="IPR029044">
    <property type="entry name" value="Nucleotide-diphossugar_trans"/>
</dbReference>
<dbReference type="SUPFAM" id="SSF53448">
    <property type="entry name" value="Nucleotide-diphospho-sugar transferases"/>
    <property type="match status" value="1"/>
</dbReference>
<gene>
    <name evidence="2" type="ORF">LK12_20020</name>
</gene>
<dbReference type="InterPro" id="IPR005835">
    <property type="entry name" value="NTP_transferase_dom"/>
</dbReference>
<dbReference type="PANTHER" id="PTHR47183">
    <property type="entry name" value="GLUCOSE-1-PHOSPHATE CYTIDYLYLTRANSFERASE-RELATED"/>
    <property type="match status" value="1"/>
</dbReference>
<organism evidence="2 3">
    <name type="scientific">Novosphingobium malaysiense</name>
    <dbReference type="NCBI Taxonomy" id="1348853"/>
    <lineage>
        <taxon>Bacteria</taxon>
        <taxon>Pseudomonadati</taxon>
        <taxon>Pseudomonadota</taxon>
        <taxon>Alphaproteobacteria</taxon>
        <taxon>Sphingomonadales</taxon>
        <taxon>Sphingomonadaceae</taxon>
        <taxon>Novosphingobium</taxon>
    </lineage>
</organism>
<dbReference type="CDD" id="cd02524">
    <property type="entry name" value="G1P_cytidylyltransferase"/>
    <property type="match status" value="1"/>
</dbReference>
<feature type="domain" description="Nucleotidyl transferase" evidence="1">
    <location>
        <begin position="2"/>
        <end position="218"/>
    </location>
</feature>
<evidence type="ECO:0000313" key="2">
    <source>
        <dbReference type="EMBL" id="KHK89419.1"/>
    </source>
</evidence>
<dbReference type="STRING" id="1348853.LK12_20020"/>
<dbReference type="Gene3D" id="3.90.550.10">
    <property type="entry name" value="Spore Coat Polysaccharide Biosynthesis Protein SpsA, Chain A"/>
    <property type="match status" value="1"/>
</dbReference>
<dbReference type="NCBIfam" id="TIGR02623">
    <property type="entry name" value="G1P_cyt_trans"/>
    <property type="match status" value="1"/>
</dbReference>
<dbReference type="GO" id="GO:0047343">
    <property type="term" value="F:glucose-1-phosphate cytidylyltransferase activity"/>
    <property type="evidence" value="ECO:0007669"/>
    <property type="project" value="InterPro"/>
</dbReference>
<reference evidence="2 3" key="1">
    <citation type="submission" date="2014-10" db="EMBL/GenBank/DDBJ databases">
        <title>Genome sequence of Novosphingobium malaysiense MUSC 273(T).</title>
        <authorList>
            <person name="Lee L.-H."/>
        </authorList>
    </citation>
    <scope>NUCLEOTIDE SEQUENCE [LARGE SCALE GENOMIC DNA]</scope>
    <source>
        <strain evidence="2 3">MUSC 273</strain>
    </source>
</reference>
<keyword evidence="2" id="KW-0548">Nucleotidyltransferase</keyword>
<dbReference type="OrthoDB" id="9814110at2"/>
<evidence type="ECO:0000259" key="1">
    <source>
        <dbReference type="Pfam" id="PF00483"/>
    </source>
</evidence>
<dbReference type="GO" id="GO:0009243">
    <property type="term" value="P:O antigen biosynthetic process"/>
    <property type="evidence" value="ECO:0007669"/>
    <property type="project" value="InterPro"/>
</dbReference>
<dbReference type="Pfam" id="PF00483">
    <property type="entry name" value="NTP_transferase"/>
    <property type="match status" value="1"/>
</dbReference>
<comment type="caution">
    <text evidence="2">The sequence shown here is derived from an EMBL/GenBank/DDBJ whole genome shotgun (WGS) entry which is preliminary data.</text>
</comment>
<sequence>MKAVILAGGFGSRLSEETIARPKPLIEIGEKPMLWHIMNIYAHHGITEFIVCAGYKGYMIKEYFTNLFIHHNDITVDLSNGTIEHHSAEQVNWRVTVVDTGIQSMTGGRLRRVAPYLDPHEPFCMTYGDGLGDIDITAEIAFHREHGLEATMCAVVPPGRFGAANIENGRVTSFVEKPNISNQRINGGFFVLNRSVIDLIEGDATVWEREPLEKLCAAGQLAAFEHDGFWQPMDTLREKVQFEELWNSGKAPWKVWG</sequence>
<dbReference type="EMBL" id="JTDI01000007">
    <property type="protein sequence ID" value="KHK89419.1"/>
    <property type="molecule type" value="Genomic_DNA"/>
</dbReference>
<dbReference type="AlphaFoldDB" id="A0A0B1ZED8"/>
<protein>
    <submittedName>
        <fullName evidence="2">Glucose-1-phosphate cytidylyltransferase</fullName>
    </submittedName>
</protein>
<proteinExistence type="predicted"/>
<keyword evidence="3" id="KW-1185">Reference proteome</keyword>
<evidence type="ECO:0000313" key="3">
    <source>
        <dbReference type="Proteomes" id="UP000031057"/>
    </source>
</evidence>
<dbReference type="InterPro" id="IPR046981">
    <property type="entry name" value="G1P_cyt_trans"/>
</dbReference>
<keyword evidence="2" id="KW-0808">Transferase</keyword>
<dbReference type="Proteomes" id="UP000031057">
    <property type="component" value="Unassembled WGS sequence"/>
</dbReference>
<name>A0A0B1ZED8_9SPHN</name>
<dbReference type="PANTHER" id="PTHR47183:SF1">
    <property type="entry name" value="GLUCOSE-1-PHOSPHATE CYTIDYLYLTRANSFERASE"/>
    <property type="match status" value="1"/>
</dbReference>